<organism evidence="1 2">
    <name type="scientific">Rufibacter latericius</name>
    <dbReference type="NCBI Taxonomy" id="2487040"/>
    <lineage>
        <taxon>Bacteria</taxon>
        <taxon>Pseudomonadati</taxon>
        <taxon>Bacteroidota</taxon>
        <taxon>Cytophagia</taxon>
        <taxon>Cytophagales</taxon>
        <taxon>Hymenobacteraceae</taxon>
        <taxon>Rufibacter</taxon>
    </lineage>
</organism>
<evidence type="ECO:0000313" key="2">
    <source>
        <dbReference type="Proteomes" id="UP000272117"/>
    </source>
</evidence>
<reference evidence="1 2" key="1">
    <citation type="submission" date="2018-11" db="EMBL/GenBank/DDBJ databases">
        <title>Rufibacter latericius sp. nov., isolated from water in Baiyang Lake.</title>
        <authorList>
            <person name="Yang Y."/>
        </authorList>
    </citation>
    <scope>NUCLEOTIDE SEQUENCE [LARGE SCALE GENOMIC DNA]</scope>
    <source>
        <strain evidence="1 2">R-22-1c-1</strain>
    </source>
</reference>
<dbReference type="AlphaFoldDB" id="A0A3M9M8X5"/>
<comment type="caution">
    <text evidence="1">The sequence shown here is derived from an EMBL/GenBank/DDBJ whole genome shotgun (WGS) entry which is preliminary data.</text>
</comment>
<evidence type="ECO:0008006" key="3">
    <source>
        <dbReference type="Google" id="ProtNLM"/>
    </source>
</evidence>
<dbReference type="RefSeq" id="WP_123129324.1">
    <property type="nucleotide sequence ID" value="NZ_RJJD01000023.1"/>
</dbReference>
<name>A0A3M9M8X5_9BACT</name>
<sequence length="150" mass="17689">MHIDLQPQLVHQDEYLKVEVDPNASYIYVEWLQSPGTEEFRHSFRLAGEISLQQKCQYWLSDARPIPFLDFADQNWVLREMKPLLMTSPLKKYARLSSMESISLLDIHRIYSSLTDEQEIEVKTQFESFTSKEAALDWLFSEFGQEHNSL</sequence>
<dbReference type="Proteomes" id="UP000272117">
    <property type="component" value="Unassembled WGS sequence"/>
</dbReference>
<gene>
    <name evidence="1" type="ORF">EFB08_22990</name>
</gene>
<proteinExistence type="predicted"/>
<dbReference type="EMBL" id="RJJD01000023">
    <property type="protein sequence ID" value="RNI22002.1"/>
    <property type="molecule type" value="Genomic_DNA"/>
</dbReference>
<keyword evidence="2" id="KW-1185">Reference proteome</keyword>
<dbReference type="OrthoDB" id="956031at2"/>
<protein>
    <recommendedName>
        <fullName evidence="3">STAS/SEC14 domain-containing protein</fullName>
    </recommendedName>
</protein>
<evidence type="ECO:0000313" key="1">
    <source>
        <dbReference type="EMBL" id="RNI22002.1"/>
    </source>
</evidence>
<accession>A0A3M9M8X5</accession>